<name>A0A183BVN1_GLOPA</name>
<feature type="compositionally biased region" description="Polar residues" evidence="1">
    <location>
        <begin position="39"/>
        <end position="48"/>
    </location>
</feature>
<dbReference type="AlphaFoldDB" id="A0A183BVN1"/>
<keyword evidence="3" id="KW-1185">Reference proteome</keyword>
<organism evidence="3 4">
    <name type="scientific">Globodera pallida</name>
    <name type="common">Potato cyst nematode worm</name>
    <name type="synonym">Heterodera pallida</name>
    <dbReference type="NCBI Taxonomy" id="36090"/>
    <lineage>
        <taxon>Eukaryota</taxon>
        <taxon>Metazoa</taxon>
        <taxon>Ecdysozoa</taxon>
        <taxon>Nematoda</taxon>
        <taxon>Chromadorea</taxon>
        <taxon>Rhabditida</taxon>
        <taxon>Tylenchina</taxon>
        <taxon>Tylenchomorpha</taxon>
        <taxon>Tylenchoidea</taxon>
        <taxon>Heteroderidae</taxon>
        <taxon>Heteroderinae</taxon>
        <taxon>Globodera</taxon>
    </lineage>
</organism>
<feature type="chain" id="PRO_5008146669" evidence="2">
    <location>
        <begin position="20"/>
        <end position="311"/>
    </location>
</feature>
<feature type="signal peptide" evidence="2">
    <location>
        <begin position="1"/>
        <end position="19"/>
    </location>
</feature>
<keyword evidence="2" id="KW-0732">Signal</keyword>
<feature type="region of interest" description="Disordered" evidence="1">
    <location>
        <begin position="70"/>
        <end position="159"/>
    </location>
</feature>
<evidence type="ECO:0000313" key="4">
    <source>
        <dbReference type="WBParaSite" id="GPLIN_000466900"/>
    </source>
</evidence>
<sequence>MAPLYYLFLLALYTTTCRCVKDEQKVVATGEEHKHEHQITQQGPNAESSGFPHNLKEVKVEQNDEAKILHNKLEQTHSPKKQIGLKRKELDESNLPSSSKGLKITDPIDIDDDSDTEITKTNDQTIASTSKNEVGGPSNVVELSSDSEEGYQSESQNSEDFMFDYDEDSDEFLSSDYEDSDDMEIDTSIDTDRIALDLIKDFEEGADSDETTSCGPSLTRHNIGESSGTKALLDPLLNKTKCDEPTKIGAMVEQLKTDQNQIKKLMNELKLSSNVPPVAASSSTLSNDDQEQLNKQIIAIGIAIGTVYYGD</sequence>
<feature type="region of interest" description="Disordered" evidence="1">
    <location>
        <begin position="31"/>
        <end position="52"/>
    </location>
</feature>
<accession>A0A183BVN1</accession>
<dbReference type="WBParaSite" id="GPLIN_000466900">
    <property type="protein sequence ID" value="GPLIN_000466900"/>
    <property type="gene ID" value="GPLIN_000466900"/>
</dbReference>
<evidence type="ECO:0000256" key="2">
    <source>
        <dbReference type="SAM" id="SignalP"/>
    </source>
</evidence>
<proteinExistence type="predicted"/>
<feature type="compositionally biased region" description="Polar residues" evidence="1">
    <location>
        <begin position="211"/>
        <end position="226"/>
    </location>
</feature>
<dbReference type="Proteomes" id="UP000050741">
    <property type="component" value="Unassembled WGS sequence"/>
</dbReference>
<protein>
    <submittedName>
        <fullName evidence="4">Uncharacterized protein</fullName>
    </submittedName>
</protein>
<feature type="region of interest" description="Disordered" evidence="1">
    <location>
        <begin position="206"/>
        <end position="226"/>
    </location>
</feature>
<reference evidence="3" key="1">
    <citation type="submission" date="2014-05" db="EMBL/GenBank/DDBJ databases">
        <title>The genome and life-stage specific transcriptomes of Globodera pallida elucidate key aspects of plant parasitism by a cyst nematode.</title>
        <authorList>
            <person name="Cotton J.A."/>
            <person name="Lilley C.J."/>
            <person name="Jones L.M."/>
            <person name="Kikuchi T."/>
            <person name="Reid A.J."/>
            <person name="Thorpe P."/>
            <person name="Tsai I.J."/>
            <person name="Beasley H."/>
            <person name="Blok V."/>
            <person name="Cock P.J.A."/>
            <person name="Van den Akker S.E."/>
            <person name="Holroyd N."/>
            <person name="Hunt M."/>
            <person name="Mantelin S."/>
            <person name="Naghra H."/>
            <person name="Pain A."/>
            <person name="Palomares-Rius J.E."/>
            <person name="Zarowiecki M."/>
            <person name="Berriman M."/>
            <person name="Jones J.T."/>
            <person name="Urwin P.E."/>
        </authorList>
    </citation>
    <scope>NUCLEOTIDE SEQUENCE [LARGE SCALE GENOMIC DNA]</scope>
    <source>
        <strain evidence="3">Lindley</strain>
    </source>
</reference>
<evidence type="ECO:0000256" key="1">
    <source>
        <dbReference type="SAM" id="MobiDB-lite"/>
    </source>
</evidence>
<feature type="compositionally biased region" description="Polar residues" evidence="1">
    <location>
        <begin position="122"/>
        <end position="132"/>
    </location>
</feature>
<evidence type="ECO:0000313" key="3">
    <source>
        <dbReference type="Proteomes" id="UP000050741"/>
    </source>
</evidence>
<reference evidence="4" key="2">
    <citation type="submission" date="2016-06" db="UniProtKB">
        <authorList>
            <consortium name="WormBaseParasite"/>
        </authorList>
    </citation>
    <scope>IDENTIFICATION</scope>
</reference>